<name>A0ABT2CRH0_9BURK</name>
<dbReference type="InterPro" id="IPR003594">
    <property type="entry name" value="HATPase_dom"/>
</dbReference>
<dbReference type="Pfam" id="PF07228">
    <property type="entry name" value="SpoIIE"/>
    <property type="match status" value="1"/>
</dbReference>
<dbReference type="SUPFAM" id="SSF55874">
    <property type="entry name" value="ATPase domain of HSP90 chaperone/DNA topoisomerase II/histidine kinase"/>
    <property type="match status" value="1"/>
</dbReference>
<dbReference type="InterPro" id="IPR036890">
    <property type="entry name" value="HATPase_C_sf"/>
</dbReference>
<dbReference type="PANTHER" id="PTHR35801:SF1">
    <property type="entry name" value="PHOSPHOSERINE PHOSPHATASE RSBX"/>
    <property type="match status" value="1"/>
</dbReference>
<dbReference type="Gene3D" id="3.60.40.10">
    <property type="entry name" value="PPM-type phosphatase domain"/>
    <property type="match status" value="1"/>
</dbReference>
<dbReference type="InterPro" id="IPR036457">
    <property type="entry name" value="PPM-type-like_dom_sf"/>
</dbReference>
<comment type="caution">
    <text evidence="2">The sequence shown here is derived from an EMBL/GenBank/DDBJ whole genome shotgun (WGS) entry which is preliminary data.</text>
</comment>
<keyword evidence="3" id="KW-1185">Reference proteome</keyword>
<dbReference type="InterPro" id="IPR001932">
    <property type="entry name" value="PPM-type_phosphatase-like_dom"/>
</dbReference>
<evidence type="ECO:0000259" key="1">
    <source>
        <dbReference type="SMART" id="SM00331"/>
    </source>
</evidence>
<dbReference type="RefSeq" id="WP_258809748.1">
    <property type="nucleotide sequence ID" value="NZ_JANUGU010000001.1"/>
</dbReference>
<accession>A0ABT2CRH0</accession>
<evidence type="ECO:0000313" key="3">
    <source>
        <dbReference type="Proteomes" id="UP001204621"/>
    </source>
</evidence>
<sequence>MEALISSLSRQQSVAIDHASDVAAARRAGIKLAGVLGFDETRTGQLAIIITEAATNIIKHAGHGMLYIGPAQSGAAPGIDVVALDSGPGIADFASSLVDGVSTAGTAGTGLGALHRLSDEIDVYSQRGKGAAFFMRLWRDTPAPAPRPVVVGALALPIPGEEECGDGWAFGCHEHGATLLAADGLGHGPEAARAADAAIETFGRERGLQPAALMQRVHEALRITRGAAVALAYVDCGRDEVRFAGLGNISAWVVHDGRRALVSHNGIVGHNMRKVQEFSAAFPPGALCIMHSDGLQTQWDLDAYPGLAARHPSLVAAILMRDFSRRRDDAMVLAVRRRERA</sequence>
<dbReference type="PANTHER" id="PTHR35801">
    <property type="entry name" value="PHOSPHOSERINE PHOSPHATASE RSBX"/>
    <property type="match status" value="1"/>
</dbReference>
<gene>
    <name evidence="2" type="ORF">NX778_00585</name>
</gene>
<dbReference type="SUPFAM" id="SSF81606">
    <property type="entry name" value="PP2C-like"/>
    <property type="match status" value="1"/>
</dbReference>
<dbReference type="Proteomes" id="UP001204621">
    <property type="component" value="Unassembled WGS sequence"/>
</dbReference>
<feature type="domain" description="PPM-type phosphatase" evidence="1">
    <location>
        <begin position="146"/>
        <end position="337"/>
    </location>
</feature>
<organism evidence="2 3">
    <name type="scientific">Massilia terrae</name>
    <dbReference type="NCBI Taxonomy" id="1811224"/>
    <lineage>
        <taxon>Bacteria</taxon>
        <taxon>Pseudomonadati</taxon>
        <taxon>Pseudomonadota</taxon>
        <taxon>Betaproteobacteria</taxon>
        <taxon>Burkholderiales</taxon>
        <taxon>Oxalobacteraceae</taxon>
        <taxon>Telluria group</taxon>
        <taxon>Massilia</taxon>
    </lineage>
</organism>
<protein>
    <submittedName>
        <fullName evidence="2">SpoIIE family protein phosphatase</fullName>
    </submittedName>
</protein>
<dbReference type="Pfam" id="PF13581">
    <property type="entry name" value="HATPase_c_2"/>
    <property type="match status" value="1"/>
</dbReference>
<dbReference type="SMART" id="SM00331">
    <property type="entry name" value="PP2C_SIG"/>
    <property type="match status" value="1"/>
</dbReference>
<reference evidence="2 3" key="1">
    <citation type="submission" date="2022-08" db="EMBL/GenBank/DDBJ databases">
        <title>Reclassification of Massilia species as members of the genera Telluria, Duganella, Pseudoduganella, Mokoshia gen. nov. and Zemynaea gen. nov. using orthogonal and non-orthogonal genome-based approaches.</title>
        <authorList>
            <person name="Bowman J.P."/>
        </authorList>
    </citation>
    <scope>NUCLEOTIDE SEQUENCE [LARGE SCALE GENOMIC DNA]</scope>
    <source>
        <strain evidence="2 3">JCM 31606</strain>
    </source>
</reference>
<dbReference type="EMBL" id="JANUGU010000001">
    <property type="protein sequence ID" value="MCS0656562.1"/>
    <property type="molecule type" value="Genomic_DNA"/>
</dbReference>
<dbReference type="Gene3D" id="3.30.565.10">
    <property type="entry name" value="Histidine kinase-like ATPase, C-terminal domain"/>
    <property type="match status" value="1"/>
</dbReference>
<proteinExistence type="predicted"/>
<evidence type="ECO:0000313" key="2">
    <source>
        <dbReference type="EMBL" id="MCS0656562.1"/>
    </source>
</evidence>
<dbReference type="InterPro" id="IPR039248">
    <property type="entry name" value="Ptase_RsbX"/>
</dbReference>